<reference evidence="1 2" key="1">
    <citation type="submission" date="2016-06" db="EMBL/GenBank/DDBJ databases">
        <authorList>
            <person name="Kjaerup R.B."/>
            <person name="Dalgaard T.S."/>
            <person name="Juul-Madsen H.R."/>
        </authorList>
    </citation>
    <scope>NUCLEOTIDE SEQUENCE [LARGE SCALE GENOMIC DNA]</scope>
    <source>
        <strain evidence="1 2">DSM 45577</strain>
    </source>
</reference>
<organism evidence="1 2">
    <name type="scientific">Micromonospora yangpuensis</name>
    <dbReference type="NCBI Taxonomy" id="683228"/>
    <lineage>
        <taxon>Bacteria</taxon>
        <taxon>Bacillati</taxon>
        <taxon>Actinomycetota</taxon>
        <taxon>Actinomycetes</taxon>
        <taxon>Micromonosporales</taxon>
        <taxon>Micromonosporaceae</taxon>
        <taxon>Micromonospora</taxon>
    </lineage>
</organism>
<proteinExistence type="predicted"/>
<keyword evidence="2" id="KW-1185">Reference proteome</keyword>
<accession>A0A1C6U8H4</accession>
<dbReference type="AlphaFoldDB" id="A0A1C6U8H4"/>
<gene>
    <name evidence="1" type="ORF">GA0070617_1413</name>
</gene>
<name>A0A1C6U8H4_9ACTN</name>
<dbReference type="Proteomes" id="UP000198937">
    <property type="component" value="Unassembled WGS sequence"/>
</dbReference>
<evidence type="ECO:0000313" key="1">
    <source>
        <dbReference type="EMBL" id="SCL50211.1"/>
    </source>
</evidence>
<dbReference type="EMBL" id="FMIA01000002">
    <property type="protein sequence ID" value="SCL50211.1"/>
    <property type="molecule type" value="Genomic_DNA"/>
</dbReference>
<dbReference type="Gene3D" id="3.30.110.150">
    <property type="entry name" value="SepF-like protein"/>
    <property type="match status" value="1"/>
</dbReference>
<protein>
    <submittedName>
        <fullName evidence="1">Uncharacterized protein</fullName>
    </submittedName>
</protein>
<evidence type="ECO:0000313" key="2">
    <source>
        <dbReference type="Proteomes" id="UP000198937"/>
    </source>
</evidence>
<sequence length="158" mass="16987">MIKSETLLVSLVFLAALAVLLAVLVVVMRPPTPVAVRRFSPVCSSDHSSDLERSLDEALAATRYQAGRGGSPGVHLGEVLRLKPVNFRESLPQVAEAIRAGRVVSLDLSLVGSYDAMCLVIYCHGLCSGLGSWIYRLAEEVIVICPVNEERSGLGRRG</sequence>
<dbReference type="InterPro" id="IPR038594">
    <property type="entry name" value="SepF-like_sf"/>
</dbReference>